<protein>
    <submittedName>
        <fullName evidence="5">Putative cell wall binding repeat protein</fullName>
    </submittedName>
</protein>
<evidence type="ECO:0000313" key="5">
    <source>
        <dbReference type="EMBL" id="PXX52531.1"/>
    </source>
</evidence>
<keyword evidence="1" id="KW-0677">Repeat</keyword>
<dbReference type="GeneID" id="86062326"/>
<dbReference type="InterPro" id="IPR018337">
    <property type="entry name" value="Cell_wall/Cho-bd_repeat"/>
</dbReference>
<feature type="region of interest" description="Disordered" evidence="3">
    <location>
        <begin position="134"/>
        <end position="169"/>
    </location>
</feature>
<reference evidence="5 6" key="1">
    <citation type="submission" date="2018-05" db="EMBL/GenBank/DDBJ databases">
        <title>Genomic Encyclopedia of Type Strains, Phase IV (KMG-IV): sequencing the most valuable type-strain genomes for metagenomic binning, comparative biology and taxonomic classification.</title>
        <authorList>
            <person name="Goeker M."/>
        </authorList>
    </citation>
    <scope>NUCLEOTIDE SEQUENCE [LARGE SCALE GENOMIC DNA]</scope>
    <source>
        <strain evidence="5 6">DSM 24995</strain>
    </source>
</reference>
<dbReference type="EMBL" id="QJKD01000007">
    <property type="protein sequence ID" value="PXX52531.1"/>
    <property type="molecule type" value="Genomic_DNA"/>
</dbReference>
<comment type="caution">
    <text evidence="5">The sequence shown here is derived from an EMBL/GenBank/DDBJ whole genome shotgun (WGS) entry which is preliminary data.</text>
</comment>
<dbReference type="Pfam" id="PF19127">
    <property type="entry name" value="Choline_bind_3"/>
    <property type="match status" value="1"/>
</dbReference>
<dbReference type="Proteomes" id="UP000248057">
    <property type="component" value="Unassembled WGS sequence"/>
</dbReference>
<feature type="compositionally biased region" description="Gly residues" evidence="3">
    <location>
        <begin position="139"/>
        <end position="159"/>
    </location>
</feature>
<evidence type="ECO:0000313" key="6">
    <source>
        <dbReference type="Proteomes" id="UP000248057"/>
    </source>
</evidence>
<sequence length="319" mass="34121">MRMKKLAVMALATALSVGSVMTASAAWLQEGSNWRYQNDNGTFQTGTWFRDADGRWYHFDNNGIMQKGWFQDADGKWYFLAYNGVMQVGLIKVDNQVYYMGTSGDLFIGDMKIGNTTYNFGLYGTTNGQPSVPASATYGGNGNQSLNGGGGGSSSGGGSTTPTPVPVPDEVGSAVDNVKGEVENVKEAAKDVISNIVVPEPKMDSDKKATVPVTVTVKEVKTQEDVTTVKEAVTSLVGKTVEGVASDEIVTVVIPDGVVIPGLPSHTKEIKVEDMDSEMSRLLDKYLTVDNLDKYKTGTVASIIVPVEGVDVTYTITLK</sequence>
<dbReference type="RefSeq" id="WP_110323656.1">
    <property type="nucleotide sequence ID" value="NZ_QJKD01000007.1"/>
</dbReference>
<organism evidence="5 6">
    <name type="scientific">Hungatella effluvii</name>
    <dbReference type="NCBI Taxonomy" id="1096246"/>
    <lineage>
        <taxon>Bacteria</taxon>
        <taxon>Bacillati</taxon>
        <taxon>Bacillota</taxon>
        <taxon>Clostridia</taxon>
        <taxon>Lachnospirales</taxon>
        <taxon>Lachnospiraceae</taxon>
        <taxon>Hungatella</taxon>
    </lineage>
</organism>
<dbReference type="PROSITE" id="PS51170">
    <property type="entry name" value="CW"/>
    <property type="match status" value="2"/>
</dbReference>
<evidence type="ECO:0000256" key="2">
    <source>
        <dbReference type="PROSITE-ProRule" id="PRU00591"/>
    </source>
</evidence>
<feature type="signal peptide" evidence="4">
    <location>
        <begin position="1"/>
        <end position="25"/>
    </location>
</feature>
<keyword evidence="4" id="KW-0732">Signal</keyword>
<accession>A0A2V3Y4F0</accession>
<dbReference type="SUPFAM" id="SSF69360">
    <property type="entry name" value="Cell wall binding repeat"/>
    <property type="match status" value="1"/>
</dbReference>
<evidence type="ECO:0000256" key="1">
    <source>
        <dbReference type="ARBA" id="ARBA00022737"/>
    </source>
</evidence>
<evidence type="ECO:0000256" key="4">
    <source>
        <dbReference type="SAM" id="SignalP"/>
    </source>
</evidence>
<gene>
    <name evidence="5" type="ORF">DFR60_107217</name>
</gene>
<dbReference type="Gene3D" id="2.10.270.10">
    <property type="entry name" value="Cholin Binding"/>
    <property type="match status" value="1"/>
</dbReference>
<keyword evidence="6" id="KW-1185">Reference proteome</keyword>
<feature type="repeat" description="Cell wall-binding" evidence="2">
    <location>
        <begin position="45"/>
        <end position="65"/>
    </location>
</feature>
<evidence type="ECO:0000256" key="3">
    <source>
        <dbReference type="SAM" id="MobiDB-lite"/>
    </source>
</evidence>
<dbReference type="AlphaFoldDB" id="A0A2V3Y4F0"/>
<feature type="chain" id="PRO_5016107478" evidence="4">
    <location>
        <begin position="26"/>
        <end position="319"/>
    </location>
</feature>
<name>A0A2V3Y4F0_9FIRM</name>
<feature type="repeat" description="Cell wall-binding" evidence="2">
    <location>
        <begin position="66"/>
        <end position="86"/>
    </location>
</feature>
<proteinExistence type="predicted"/>